<keyword evidence="1" id="KW-0472">Membrane</keyword>
<name>A0A831WPH1_PROAE</name>
<feature type="transmembrane region" description="Helical" evidence="1">
    <location>
        <begin position="31"/>
        <end position="50"/>
    </location>
</feature>
<evidence type="ECO:0000256" key="1">
    <source>
        <dbReference type="SAM" id="Phobius"/>
    </source>
</evidence>
<feature type="transmembrane region" description="Helical" evidence="1">
    <location>
        <begin position="56"/>
        <end position="78"/>
    </location>
</feature>
<dbReference type="AlphaFoldDB" id="A0A831WPH1"/>
<protein>
    <submittedName>
        <fullName evidence="2">Uncharacterized protein</fullName>
    </submittedName>
</protein>
<proteinExistence type="predicted"/>
<feature type="transmembrane region" description="Helical" evidence="1">
    <location>
        <begin position="6"/>
        <end position="24"/>
    </location>
</feature>
<dbReference type="EMBL" id="DSBW01000136">
    <property type="protein sequence ID" value="HED31237.1"/>
    <property type="molecule type" value="Genomic_DNA"/>
</dbReference>
<keyword evidence="1" id="KW-0812">Transmembrane</keyword>
<comment type="caution">
    <text evidence="2">The sequence shown here is derived from an EMBL/GenBank/DDBJ whole genome shotgun (WGS) entry which is preliminary data.</text>
</comment>
<sequence>MEFLAQPFWWILTVIGCALALAPAAIKKVSLVLLAGIIGMFAALMVFVHLCCGTTALIGSLAIALLTGLFALLTSLVASGITNMLKNRYH</sequence>
<organism evidence="2">
    <name type="scientific">Prosthecochloris aestuarii</name>
    <dbReference type="NCBI Taxonomy" id="1102"/>
    <lineage>
        <taxon>Bacteria</taxon>
        <taxon>Pseudomonadati</taxon>
        <taxon>Chlorobiota</taxon>
        <taxon>Chlorobiia</taxon>
        <taxon>Chlorobiales</taxon>
        <taxon>Chlorobiaceae</taxon>
        <taxon>Prosthecochloris</taxon>
    </lineage>
</organism>
<accession>A0A831WPH1</accession>
<evidence type="ECO:0000313" key="2">
    <source>
        <dbReference type="EMBL" id="HED31237.1"/>
    </source>
</evidence>
<gene>
    <name evidence="2" type="ORF">ENN50_06075</name>
</gene>
<reference evidence="2" key="1">
    <citation type="journal article" date="2020" name="mSystems">
        <title>Genome- and Community-Level Interaction Insights into Carbon Utilization and Element Cycling Functions of Hydrothermarchaeota in Hydrothermal Sediment.</title>
        <authorList>
            <person name="Zhou Z."/>
            <person name="Liu Y."/>
            <person name="Xu W."/>
            <person name="Pan J."/>
            <person name="Luo Z.H."/>
            <person name="Li M."/>
        </authorList>
    </citation>
    <scope>NUCLEOTIDE SEQUENCE [LARGE SCALE GENOMIC DNA]</scope>
    <source>
        <strain evidence="2">SpSt-1181</strain>
    </source>
</reference>
<keyword evidence="1" id="KW-1133">Transmembrane helix</keyword>
<dbReference type="Proteomes" id="UP000886335">
    <property type="component" value="Unassembled WGS sequence"/>
</dbReference>